<feature type="non-terminal residue" evidence="1">
    <location>
        <position position="1"/>
    </location>
</feature>
<organism evidence="1">
    <name type="scientific">marine sediment metagenome</name>
    <dbReference type="NCBI Taxonomy" id="412755"/>
    <lineage>
        <taxon>unclassified sequences</taxon>
        <taxon>metagenomes</taxon>
        <taxon>ecological metagenomes</taxon>
    </lineage>
</organism>
<dbReference type="PANTHER" id="PTHR37945">
    <property type="entry name" value="EXTRACELLULAR TUNGSTATE BINDING PROTEIN"/>
    <property type="match status" value="1"/>
</dbReference>
<gene>
    <name evidence="1" type="ORF">S01H1_77330</name>
</gene>
<comment type="caution">
    <text evidence="1">The sequence shown here is derived from an EMBL/GenBank/DDBJ whole genome shotgun (WGS) entry which is preliminary data.</text>
</comment>
<dbReference type="AlphaFoldDB" id="X0ZPZ9"/>
<sequence>GTYLAMRAKLHLAPRFEDPEALRNPYSIIAVNPAVHRDVNYPGAMALVAWVTSPEGQKIIADFRVDGEGLFHPLAVPPKEPAEAKPQNETR</sequence>
<name>X0ZPZ9_9ZZZZ</name>
<evidence type="ECO:0000313" key="1">
    <source>
        <dbReference type="EMBL" id="GAG50306.1"/>
    </source>
</evidence>
<dbReference type="PANTHER" id="PTHR37945:SF1">
    <property type="entry name" value="EXTRACELLULAR TUNGSTATE BINDING PROTEIN"/>
    <property type="match status" value="1"/>
</dbReference>
<protein>
    <recommendedName>
        <fullName evidence="2">PBP domain-containing protein</fullName>
    </recommendedName>
</protein>
<reference evidence="1" key="1">
    <citation type="journal article" date="2014" name="Front. Microbiol.">
        <title>High frequency of phylogenetically diverse reductive dehalogenase-homologous genes in deep subseafloor sedimentary metagenomes.</title>
        <authorList>
            <person name="Kawai M."/>
            <person name="Futagami T."/>
            <person name="Toyoda A."/>
            <person name="Takaki Y."/>
            <person name="Nishi S."/>
            <person name="Hori S."/>
            <person name="Arai W."/>
            <person name="Tsubouchi T."/>
            <person name="Morono Y."/>
            <person name="Uchiyama I."/>
            <person name="Ito T."/>
            <person name="Fujiyama A."/>
            <person name="Inagaki F."/>
            <person name="Takami H."/>
        </authorList>
    </citation>
    <scope>NUCLEOTIDE SEQUENCE</scope>
    <source>
        <strain evidence="1">Expedition CK06-06</strain>
    </source>
</reference>
<dbReference type="InterPro" id="IPR052738">
    <property type="entry name" value="ABC-Tungstate_binding"/>
</dbReference>
<accession>X0ZPZ9</accession>
<dbReference type="EMBL" id="BARS01051965">
    <property type="protein sequence ID" value="GAG50306.1"/>
    <property type="molecule type" value="Genomic_DNA"/>
</dbReference>
<evidence type="ECO:0008006" key="2">
    <source>
        <dbReference type="Google" id="ProtNLM"/>
    </source>
</evidence>
<dbReference type="Gene3D" id="3.40.190.10">
    <property type="entry name" value="Periplasmic binding protein-like II"/>
    <property type="match status" value="1"/>
</dbReference>
<dbReference type="SUPFAM" id="SSF53850">
    <property type="entry name" value="Periplasmic binding protein-like II"/>
    <property type="match status" value="1"/>
</dbReference>
<proteinExistence type="predicted"/>